<dbReference type="AlphaFoldDB" id="M2ZAR3"/>
<dbReference type="HOGENOM" id="CLU_478263_0_0_1"/>
<accession>M2ZAR3</accession>
<dbReference type="GO" id="GO:0000981">
    <property type="term" value="F:DNA-binding transcription factor activity, RNA polymerase II-specific"/>
    <property type="evidence" value="ECO:0007669"/>
    <property type="project" value="InterPro"/>
</dbReference>
<evidence type="ECO:0000256" key="1">
    <source>
        <dbReference type="ARBA" id="ARBA00023242"/>
    </source>
</evidence>
<feature type="region of interest" description="Disordered" evidence="3">
    <location>
        <begin position="113"/>
        <end position="142"/>
    </location>
</feature>
<feature type="compositionally biased region" description="Basic residues" evidence="3">
    <location>
        <begin position="125"/>
        <end position="138"/>
    </location>
</feature>
<evidence type="ECO:0000256" key="2">
    <source>
        <dbReference type="SAM" id="Coils"/>
    </source>
</evidence>
<dbReference type="VEuPathDB" id="FungiDB:MYCFIDRAFT_77291"/>
<evidence type="ECO:0000256" key="3">
    <source>
        <dbReference type="SAM" id="MobiDB-lite"/>
    </source>
</evidence>
<dbReference type="EMBL" id="KB446556">
    <property type="protein sequence ID" value="EME86915.1"/>
    <property type="molecule type" value="Genomic_DNA"/>
</dbReference>
<protein>
    <recommendedName>
        <fullName evidence="4">Zn(2)-C6 fungal-type domain-containing protein</fullName>
    </recommendedName>
</protein>
<dbReference type="Proteomes" id="UP000016932">
    <property type="component" value="Unassembled WGS sequence"/>
</dbReference>
<dbReference type="KEGG" id="pfj:MYCFIDRAFT_77291"/>
<feature type="region of interest" description="Disordered" evidence="3">
    <location>
        <begin position="541"/>
        <end position="570"/>
    </location>
</feature>
<keyword evidence="2" id="KW-0175">Coiled coil</keyword>
<evidence type="ECO:0000259" key="4">
    <source>
        <dbReference type="Pfam" id="PF00172"/>
    </source>
</evidence>
<feature type="region of interest" description="Disordered" evidence="3">
    <location>
        <begin position="173"/>
        <end position="195"/>
    </location>
</feature>
<dbReference type="GeneID" id="19341293"/>
<dbReference type="GO" id="GO:0008270">
    <property type="term" value="F:zinc ion binding"/>
    <property type="evidence" value="ECO:0007669"/>
    <property type="project" value="InterPro"/>
</dbReference>
<dbReference type="eggNOG" id="ENOG502RWBW">
    <property type="taxonomic scope" value="Eukaryota"/>
</dbReference>
<gene>
    <name evidence="5" type="ORF">MYCFIDRAFT_77291</name>
</gene>
<dbReference type="RefSeq" id="XP_007922763.1">
    <property type="nucleotide sequence ID" value="XM_007924572.1"/>
</dbReference>
<evidence type="ECO:0000313" key="6">
    <source>
        <dbReference type="Proteomes" id="UP000016932"/>
    </source>
</evidence>
<reference evidence="5 6" key="1">
    <citation type="journal article" date="2012" name="PLoS Pathog.">
        <title>Diverse lifestyles and strategies of plant pathogenesis encoded in the genomes of eighteen Dothideomycetes fungi.</title>
        <authorList>
            <person name="Ohm R.A."/>
            <person name="Feau N."/>
            <person name="Henrissat B."/>
            <person name="Schoch C.L."/>
            <person name="Horwitz B.A."/>
            <person name="Barry K.W."/>
            <person name="Condon B.J."/>
            <person name="Copeland A.C."/>
            <person name="Dhillon B."/>
            <person name="Glaser F."/>
            <person name="Hesse C.N."/>
            <person name="Kosti I."/>
            <person name="LaButti K."/>
            <person name="Lindquist E.A."/>
            <person name="Lucas S."/>
            <person name="Salamov A.A."/>
            <person name="Bradshaw R.E."/>
            <person name="Ciuffetti L."/>
            <person name="Hamelin R.C."/>
            <person name="Kema G.H.J."/>
            <person name="Lawrence C."/>
            <person name="Scott J.A."/>
            <person name="Spatafora J.W."/>
            <person name="Turgeon B.G."/>
            <person name="de Wit P.J.G.M."/>
            <person name="Zhong S."/>
            <person name="Goodwin S.B."/>
            <person name="Grigoriev I.V."/>
        </authorList>
    </citation>
    <scope>NUCLEOTIDE SEQUENCE [LARGE SCALE GENOMIC DNA]</scope>
    <source>
        <strain evidence="5 6">CIRAD86</strain>
    </source>
</reference>
<proteinExistence type="predicted"/>
<keyword evidence="1" id="KW-0539">Nucleus</keyword>
<sequence length="570" mass="63804">MEGGRRIEACCPAHAFNDQVTYYYDEREWNWIPAPRLGPSERWALETSLSYPWEPAPDQAPASGAPDYAALEAENAALKIENERLRGLLATSHGSVAPPGAGTGQAEVADQYTAPTQEPVGVAQMKRRRNRNRNKKKHNGQDQAAAVLENMHQEQPKSFALVAATAASGLPSGIRNNGPVDQANQGASRGGLSSGRGGVIGPMGMQLAANSCGDAQGVGTQTSRVVHADQDLASRFVRRADIYHIDDADLPRYLPSTKRLVALKVGSEVETMITLRGEEQRKKRYMRGVLPTNYDKDKDQDEAHAAIMSKDTLECQETMAMHLWHSSGLSLDQVLADYEPEKHNKQAHSWMEDRALAVVCARCRAFKLSCNHHIPCQYCKEANAKCLVEYCRWEGNCMRPQCEKVHRDYMEAVAAEFQRLGFHGEKSALEFFKLHWYWMEPFFYPRADGQDKLHWQTATSLPPTGSGKPYNENNPNGFDVSRYPDGPPWLLEFCKDDRWNDHIMSELQKALDKQEEEVNVKLEARQAELRARIQAAERSRSNVAIKGYLGDEAGDLDSDEEEDNTGVKED</sequence>
<dbReference type="InterPro" id="IPR001138">
    <property type="entry name" value="Zn2Cys6_DnaBD"/>
</dbReference>
<organism evidence="5 6">
    <name type="scientific">Pseudocercospora fijiensis (strain CIRAD86)</name>
    <name type="common">Black leaf streak disease fungus</name>
    <name type="synonym">Mycosphaerella fijiensis</name>
    <dbReference type="NCBI Taxonomy" id="383855"/>
    <lineage>
        <taxon>Eukaryota</taxon>
        <taxon>Fungi</taxon>
        <taxon>Dikarya</taxon>
        <taxon>Ascomycota</taxon>
        <taxon>Pezizomycotina</taxon>
        <taxon>Dothideomycetes</taxon>
        <taxon>Dothideomycetidae</taxon>
        <taxon>Mycosphaerellales</taxon>
        <taxon>Mycosphaerellaceae</taxon>
        <taxon>Pseudocercospora</taxon>
    </lineage>
</organism>
<feature type="compositionally biased region" description="Acidic residues" evidence="3">
    <location>
        <begin position="552"/>
        <end position="564"/>
    </location>
</feature>
<dbReference type="Pfam" id="PF00172">
    <property type="entry name" value="Zn_clus"/>
    <property type="match status" value="1"/>
</dbReference>
<feature type="coiled-coil region" evidence="2">
    <location>
        <begin position="504"/>
        <end position="539"/>
    </location>
</feature>
<name>M2ZAR3_PSEFD</name>
<evidence type="ECO:0000313" key="5">
    <source>
        <dbReference type="EMBL" id="EME86915.1"/>
    </source>
</evidence>
<feature type="domain" description="Zn(2)-C6 fungal-type" evidence="4">
    <location>
        <begin position="359"/>
        <end position="386"/>
    </location>
</feature>
<keyword evidence="6" id="KW-1185">Reference proteome</keyword>